<dbReference type="OrthoDB" id="1262821at2"/>
<comment type="caution">
    <text evidence="1">The sequence shown here is derived from an EMBL/GenBank/DDBJ whole genome shotgun (WGS) entry which is preliminary data.</text>
</comment>
<protein>
    <recommendedName>
        <fullName evidence="3">Zinc-finger domain-containing protein</fullName>
    </recommendedName>
</protein>
<evidence type="ECO:0000313" key="1">
    <source>
        <dbReference type="EMBL" id="PQJ32315.1"/>
    </source>
</evidence>
<organism evidence="1 2">
    <name type="scientific">Nonlabens arenilitoris</name>
    <dbReference type="NCBI Taxonomy" id="1217969"/>
    <lineage>
        <taxon>Bacteria</taxon>
        <taxon>Pseudomonadati</taxon>
        <taxon>Bacteroidota</taxon>
        <taxon>Flavobacteriia</taxon>
        <taxon>Flavobacteriales</taxon>
        <taxon>Flavobacteriaceae</taxon>
        <taxon>Nonlabens</taxon>
    </lineage>
</organism>
<evidence type="ECO:0008006" key="3">
    <source>
        <dbReference type="Google" id="ProtNLM"/>
    </source>
</evidence>
<dbReference type="RefSeq" id="WP_105071395.1">
    <property type="nucleotide sequence ID" value="NZ_MTPW01000001.1"/>
</dbReference>
<proteinExistence type="predicted"/>
<gene>
    <name evidence="1" type="ORF">BST92_10420</name>
</gene>
<evidence type="ECO:0000313" key="2">
    <source>
        <dbReference type="Proteomes" id="UP000239747"/>
    </source>
</evidence>
<sequence>MSRIFISCDEASILSTRDQYNDLSPKEKFRIKLHHGHCLGCRSFDKKSRLFSRTINSLGWVKLSKSQKNSIKKKLKDAMNK</sequence>
<keyword evidence="2" id="KW-1185">Reference proteome</keyword>
<accession>A0A2S7UBL7</accession>
<reference evidence="1 2" key="1">
    <citation type="submission" date="2017-01" db="EMBL/GenBank/DDBJ databases">
        <title>Trade-off between light-utilization and light-protection in marine flavobacteria.</title>
        <authorList>
            <person name="Kumagai Y."/>
            <person name="Yoshizawa S."/>
            <person name="Kogure K."/>
            <person name="Iwasaki W."/>
        </authorList>
    </citation>
    <scope>NUCLEOTIDE SEQUENCE [LARGE SCALE GENOMIC DNA]</scope>
    <source>
        <strain evidence="1 2">KCTC 32109</strain>
    </source>
</reference>
<dbReference type="EMBL" id="MTPW01000001">
    <property type="protein sequence ID" value="PQJ32315.1"/>
    <property type="molecule type" value="Genomic_DNA"/>
</dbReference>
<dbReference type="AlphaFoldDB" id="A0A2S7UBL7"/>
<name>A0A2S7UBL7_9FLAO</name>
<dbReference type="Proteomes" id="UP000239747">
    <property type="component" value="Unassembled WGS sequence"/>
</dbReference>